<gene>
    <name evidence="1" type="ORF">METZ01_LOCUS253071</name>
</gene>
<protein>
    <submittedName>
        <fullName evidence="1">Uncharacterized protein</fullName>
    </submittedName>
</protein>
<name>A0A382ILX1_9ZZZZ</name>
<proteinExistence type="predicted"/>
<sequence>MADAITTKKQELASLWIIKQALGQQGIKYQTVDQLKNDANGYKELTEIYPEVNELWLKGLVQQQITVRNHILGGGHYTTFNRDGGFMEFISNLIRD</sequence>
<accession>A0A382ILX1</accession>
<dbReference type="AlphaFoldDB" id="A0A382ILX1"/>
<feature type="non-terminal residue" evidence="1">
    <location>
        <position position="96"/>
    </location>
</feature>
<evidence type="ECO:0000313" key="1">
    <source>
        <dbReference type="EMBL" id="SVC00217.1"/>
    </source>
</evidence>
<organism evidence="1">
    <name type="scientific">marine metagenome</name>
    <dbReference type="NCBI Taxonomy" id="408172"/>
    <lineage>
        <taxon>unclassified sequences</taxon>
        <taxon>metagenomes</taxon>
        <taxon>ecological metagenomes</taxon>
    </lineage>
</organism>
<dbReference type="EMBL" id="UINC01067996">
    <property type="protein sequence ID" value="SVC00217.1"/>
    <property type="molecule type" value="Genomic_DNA"/>
</dbReference>
<reference evidence="1" key="1">
    <citation type="submission" date="2018-05" db="EMBL/GenBank/DDBJ databases">
        <authorList>
            <person name="Lanie J.A."/>
            <person name="Ng W.-L."/>
            <person name="Kazmierczak K.M."/>
            <person name="Andrzejewski T.M."/>
            <person name="Davidsen T.M."/>
            <person name="Wayne K.J."/>
            <person name="Tettelin H."/>
            <person name="Glass J.I."/>
            <person name="Rusch D."/>
            <person name="Podicherti R."/>
            <person name="Tsui H.-C.T."/>
            <person name="Winkler M.E."/>
        </authorList>
    </citation>
    <scope>NUCLEOTIDE SEQUENCE</scope>
</reference>